<evidence type="ECO:0000259" key="1">
    <source>
        <dbReference type="SMART" id="SM00487"/>
    </source>
</evidence>
<dbReference type="RefSeq" id="WP_202859718.1">
    <property type="nucleotide sequence ID" value="NZ_DF977000.1"/>
</dbReference>
<dbReference type="Proteomes" id="UP000062160">
    <property type="component" value="Unassembled WGS sequence"/>
</dbReference>
<gene>
    <name evidence="2" type="ORF">TSYNT_624</name>
</gene>
<dbReference type="CDD" id="cd18785">
    <property type="entry name" value="SF2_C"/>
    <property type="match status" value="1"/>
</dbReference>
<organism evidence="2">
    <name type="scientific">Tepidanaerobacter syntrophicus</name>
    <dbReference type="NCBI Taxonomy" id="224999"/>
    <lineage>
        <taxon>Bacteria</taxon>
        <taxon>Bacillati</taxon>
        <taxon>Bacillota</taxon>
        <taxon>Clostridia</taxon>
        <taxon>Thermosediminibacterales</taxon>
        <taxon>Tepidanaerobacteraceae</taxon>
        <taxon>Tepidanaerobacter</taxon>
    </lineage>
</organism>
<dbReference type="SMART" id="SM00487">
    <property type="entry name" value="DEXDc"/>
    <property type="match status" value="1"/>
</dbReference>
<protein>
    <submittedName>
        <fullName evidence="2">Type III restriction enzyme, res subunit</fullName>
    </submittedName>
</protein>
<dbReference type="STRING" id="224999.GCA_001485475_00651"/>
<reference evidence="2" key="1">
    <citation type="journal article" date="2016" name="Genome Announc.">
        <title>Draft Genome Sequence of the Syntrophic Lactate-Degrading Bacterium Tepidanaerobacter syntrophicus JLT.</title>
        <authorList>
            <person name="Matsuura N."/>
            <person name="Ohashi A."/>
            <person name="Tourlousse D.M."/>
            <person name="Sekiguchi Y."/>
        </authorList>
    </citation>
    <scope>NUCLEOTIDE SEQUENCE [LARGE SCALE GENOMIC DNA]</scope>
    <source>
        <strain evidence="2">JL</strain>
    </source>
</reference>
<dbReference type="Gene3D" id="3.40.50.300">
    <property type="entry name" value="P-loop containing nucleotide triphosphate hydrolases"/>
    <property type="match status" value="2"/>
</dbReference>
<dbReference type="Pfam" id="PF04851">
    <property type="entry name" value="ResIII"/>
    <property type="match status" value="1"/>
</dbReference>
<dbReference type="GO" id="GO:0003677">
    <property type="term" value="F:DNA binding"/>
    <property type="evidence" value="ECO:0007669"/>
    <property type="project" value="InterPro"/>
</dbReference>
<dbReference type="InterPro" id="IPR027417">
    <property type="entry name" value="P-loop_NTPase"/>
</dbReference>
<sequence length="1067" mass="126033">MPRKSVKNQDLNERLILNKYFLLLIGEDSISNIDNGIKDDDLEGYDEDNISYYYYYISPKFAKYSNISKDKLLEYDQNLYRHVKRIGEKRGGIKLKYYQYIALLFTEIFLDKYFFDTENFLDELNQFVNEYNEKNPQQPIKEYTKENLSRLAYMCATGSGKTYIMHINILQFQHYYKKAKKINPDFEINRYIVLTPNEGLSNQHMEEMELSNIPYELFHNDLLYNEDAVIIIDINKLKEEGKIKTVSVDSFLKNNVLFVDEGHKGLGGEVWLDYRNRLSEEGFVFEYSATFKQALKGEKIKKDEESIVDIYGKSIIFDYSYKYFYNDMYGKEYRIYNLEEDENENKNTLYLIGCLLTYYQQLKLFNVYSKEYEPYNLEKPLLVCVGNSVNKRSNLTKGEEEVLSDVQKILVFIDEFTSNYKKSIENIRLVLNGDTGLMQGNRDLFYNDFTFLQDVFKGDVDALYKDILNLIFNSDASGRLYIEDLKQVNGEIGLKIGDQNEYFGVINVGESNQLIKNCELVGMVTSSNEFITESLFRNINDESSKINILVGSRKFTEGWNSYRVSTMVFFNFAREEGSLAIQLFGRGVRLKGYKNLLKRSEAFRKEKEPPRYINKLETLTIFGVRADYMKSFKQFLEYEEVPVDKVSREYKLPTVYKERLERAKKSNLKVITLPHNINFKKKSKRLLITEPTGDFYNYIVKNKIKHDVYSKVQALTSNNNNEIATDKHNDYLYENILSFIDMSEVLAELQRYKSEKGYYNIIISKDECIKILCNKDWYVLYIPENELKLDSFDKIVVIEDICMSLLKKYIDTFYKYHKKAWEQPYLKYETINENNIKNNLVKEYLITLYDRSKEDFDSFERFIHNLSGMLKGDQELIPQSKFEFTAFDYYNHLYVPLVSIKDGFKIEVRPVGLNKDEKRFIDLLREYVNNNPSLFSDYKLYLLRNKAKVGIGFFEAGNFYPDFILWVANDKKQYINFIDPKGIMMLDKNINNEKIMFFETIKELEKQLQKTDNSVDIVLNSFIMSGTSFSDVKVKYGVNNKMEYEKRNVLFLEDEDCIEKVFNKILG</sequence>
<proteinExistence type="predicted"/>
<dbReference type="EMBL" id="DF977000">
    <property type="protein sequence ID" value="GAQ24645.1"/>
    <property type="molecule type" value="Genomic_DNA"/>
</dbReference>
<dbReference type="SUPFAM" id="SSF52540">
    <property type="entry name" value="P-loop containing nucleoside triphosphate hydrolases"/>
    <property type="match status" value="1"/>
</dbReference>
<dbReference type="GO" id="GO:0005524">
    <property type="term" value="F:ATP binding"/>
    <property type="evidence" value="ECO:0007669"/>
    <property type="project" value="InterPro"/>
</dbReference>
<dbReference type="InterPro" id="IPR014001">
    <property type="entry name" value="Helicase_ATP-bd"/>
</dbReference>
<evidence type="ECO:0000313" key="3">
    <source>
        <dbReference type="Proteomes" id="UP000062160"/>
    </source>
</evidence>
<dbReference type="AlphaFoldDB" id="A0A0U9HCW9"/>
<keyword evidence="3" id="KW-1185">Reference proteome</keyword>
<accession>A0A0U9HCW9</accession>
<feature type="domain" description="Helicase ATP-binding" evidence="1">
    <location>
        <begin position="91"/>
        <end position="324"/>
    </location>
</feature>
<evidence type="ECO:0000313" key="2">
    <source>
        <dbReference type="EMBL" id="GAQ24645.1"/>
    </source>
</evidence>
<name>A0A0U9HCW9_9FIRM</name>
<dbReference type="InterPro" id="IPR006935">
    <property type="entry name" value="Helicase/UvrB_N"/>
</dbReference>
<dbReference type="GO" id="GO:0016787">
    <property type="term" value="F:hydrolase activity"/>
    <property type="evidence" value="ECO:0007669"/>
    <property type="project" value="InterPro"/>
</dbReference>